<evidence type="ECO:0000313" key="2">
    <source>
        <dbReference type="EMBL" id="KAF7418326.1"/>
    </source>
</evidence>
<organism evidence="2 3">
    <name type="scientific">Vespula germanica</name>
    <name type="common">German yellow jacket</name>
    <name type="synonym">Paravespula germanica</name>
    <dbReference type="NCBI Taxonomy" id="30212"/>
    <lineage>
        <taxon>Eukaryota</taxon>
        <taxon>Metazoa</taxon>
        <taxon>Ecdysozoa</taxon>
        <taxon>Arthropoda</taxon>
        <taxon>Hexapoda</taxon>
        <taxon>Insecta</taxon>
        <taxon>Pterygota</taxon>
        <taxon>Neoptera</taxon>
        <taxon>Endopterygota</taxon>
        <taxon>Hymenoptera</taxon>
        <taxon>Apocrita</taxon>
        <taxon>Aculeata</taxon>
        <taxon>Vespoidea</taxon>
        <taxon>Vespidae</taxon>
        <taxon>Vespinae</taxon>
        <taxon>Vespula</taxon>
    </lineage>
</organism>
<dbReference type="Proteomes" id="UP000617340">
    <property type="component" value="Unassembled WGS sequence"/>
</dbReference>
<protein>
    <submittedName>
        <fullName evidence="2">Uncharacterized protein</fullName>
    </submittedName>
</protein>
<feature type="compositionally biased region" description="Basic and acidic residues" evidence="1">
    <location>
        <begin position="15"/>
        <end position="25"/>
    </location>
</feature>
<feature type="region of interest" description="Disordered" evidence="1">
    <location>
        <begin position="1"/>
        <end position="25"/>
    </location>
</feature>
<proteinExistence type="predicted"/>
<dbReference type="EMBL" id="JACSDZ010000001">
    <property type="protein sequence ID" value="KAF7418326.1"/>
    <property type="molecule type" value="Genomic_DNA"/>
</dbReference>
<evidence type="ECO:0000313" key="3">
    <source>
        <dbReference type="Proteomes" id="UP000617340"/>
    </source>
</evidence>
<gene>
    <name evidence="2" type="ORF">HZH68_000979</name>
</gene>
<name>A0A834NUW3_VESGE</name>
<sequence>MSLSGVCRSESGVDSGHDTTRTIDDKDLSKRNLIGQFEESAAKIQTERLKETAADWSQYYTLSTIMLVNTVQWKRALAK</sequence>
<evidence type="ECO:0000256" key="1">
    <source>
        <dbReference type="SAM" id="MobiDB-lite"/>
    </source>
</evidence>
<keyword evidence="3" id="KW-1185">Reference proteome</keyword>
<reference evidence="2" key="1">
    <citation type="journal article" date="2020" name="G3 (Bethesda)">
        <title>High-Quality Assemblies for Three Invasive Social Wasps from the &lt;i&gt;Vespula&lt;/i&gt; Genus.</title>
        <authorList>
            <person name="Harrop T.W.R."/>
            <person name="Guhlin J."/>
            <person name="McLaughlin G.M."/>
            <person name="Permina E."/>
            <person name="Stockwell P."/>
            <person name="Gilligan J."/>
            <person name="Le Lec M.F."/>
            <person name="Gruber M.A.M."/>
            <person name="Quinn O."/>
            <person name="Lovegrove M."/>
            <person name="Duncan E.J."/>
            <person name="Remnant E.J."/>
            <person name="Van Eeckhoven J."/>
            <person name="Graham B."/>
            <person name="Knapp R.A."/>
            <person name="Langford K.W."/>
            <person name="Kronenberg Z."/>
            <person name="Press M.O."/>
            <person name="Eacker S.M."/>
            <person name="Wilson-Rankin E.E."/>
            <person name="Purcell J."/>
            <person name="Lester P.J."/>
            <person name="Dearden P.K."/>
        </authorList>
    </citation>
    <scope>NUCLEOTIDE SEQUENCE</scope>
    <source>
        <strain evidence="2">Linc-1</strain>
    </source>
</reference>
<dbReference type="AlphaFoldDB" id="A0A834NUW3"/>
<accession>A0A834NUW3</accession>
<comment type="caution">
    <text evidence="2">The sequence shown here is derived from an EMBL/GenBank/DDBJ whole genome shotgun (WGS) entry which is preliminary data.</text>
</comment>